<evidence type="ECO:0000256" key="11">
    <source>
        <dbReference type="ARBA" id="ARBA00023136"/>
    </source>
</evidence>
<evidence type="ECO:0000313" key="14">
    <source>
        <dbReference type="EMBL" id="BAY81388.1"/>
    </source>
</evidence>
<comment type="catalytic activity">
    <reaction evidence="1">
        <text>ATP + protein L-histidine = ADP + protein N-phospho-L-histidine.</text>
        <dbReference type="EC" id="2.7.13.3"/>
    </reaction>
</comment>
<comment type="subcellular location">
    <subcellularLocation>
        <location evidence="2">Cell membrane</location>
        <topology evidence="2">Multi-pass membrane protein</topology>
    </subcellularLocation>
</comment>
<dbReference type="PANTHER" id="PTHR45528:SF1">
    <property type="entry name" value="SENSOR HISTIDINE KINASE CPXA"/>
    <property type="match status" value="1"/>
</dbReference>
<feature type="transmembrane region" description="Helical" evidence="12">
    <location>
        <begin position="7"/>
        <end position="30"/>
    </location>
</feature>
<keyword evidence="9" id="KW-0067">ATP-binding</keyword>
<dbReference type="GO" id="GO:0005524">
    <property type="term" value="F:ATP binding"/>
    <property type="evidence" value="ECO:0007669"/>
    <property type="project" value="UniProtKB-KW"/>
</dbReference>
<evidence type="ECO:0000256" key="7">
    <source>
        <dbReference type="ARBA" id="ARBA00022741"/>
    </source>
</evidence>
<evidence type="ECO:0000256" key="3">
    <source>
        <dbReference type="ARBA" id="ARBA00012438"/>
    </source>
</evidence>
<gene>
    <name evidence="14" type="ORF">NIES267_08640</name>
</gene>
<dbReference type="Gene3D" id="6.10.340.10">
    <property type="match status" value="1"/>
</dbReference>
<proteinExistence type="predicted"/>
<evidence type="ECO:0000259" key="13">
    <source>
        <dbReference type="PROSITE" id="PS50885"/>
    </source>
</evidence>
<keyword evidence="8" id="KW-0418">Kinase</keyword>
<dbReference type="PROSITE" id="PS50885">
    <property type="entry name" value="HAMP"/>
    <property type="match status" value="1"/>
</dbReference>
<evidence type="ECO:0000256" key="6">
    <source>
        <dbReference type="ARBA" id="ARBA00022679"/>
    </source>
</evidence>
<dbReference type="EC" id="2.7.13.3" evidence="3"/>
<dbReference type="InterPro" id="IPR003660">
    <property type="entry name" value="HAMP_dom"/>
</dbReference>
<dbReference type="EMBL" id="AP018227">
    <property type="protein sequence ID" value="BAY81388.1"/>
    <property type="molecule type" value="Genomic_DNA"/>
</dbReference>
<evidence type="ECO:0000256" key="1">
    <source>
        <dbReference type="ARBA" id="ARBA00000085"/>
    </source>
</evidence>
<dbReference type="CDD" id="cd06225">
    <property type="entry name" value="HAMP"/>
    <property type="match status" value="1"/>
</dbReference>
<evidence type="ECO:0000256" key="9">
    <source>
        <dbReference type="ARBA" id="ARBA00022840"/>
    </source>
</evidence>
<dbReference type="InterPro" id="IPR021796">
    <property type="entry name" value="Tll0287-like_dom"/>
</dbReference>
<keyword evidence="12" id="KW-1133">Transmembrane helix</keyword>
<evidence type="ECO:0000256" key="2">
    <source>
        <dbReference type="ARBA" id="ARBA00004651"/>
    </source>
</evidence>
<dbReference type="Pfam" id="PF00672">
    <property type="entry name" value="HAMP"/>
    <property type="match status" value="1"/>
</dbReference>
<reference evidence="14 15" key="1">
    <citation type="submission" date="2017-06" db="EMBL/GenBank/DDBJ databases">
        <title>Genome sequencing of cyanobaciteial culture collection at National Institute for Environmental Studies (NIES).</title>
        <authorList>
            <person name="Hirose Y."/>
            <person name="Shimura Y."/>
            <person name="Fujisawa T."/>
            <person name="Nakamura Y."/>
            <person name="Kawachi M."/>
        </authorList>
    </citation>
    <scope>NUCLEOTIDE SEQUENCE [LARGE SCALE GENOMIC DNA]</scope>
    <source>
        <strain evidence="14 15">NIES-267</strain>
    </source>
</reference>
<evidence type="ECO:0000256" key="12">
    <source>
        <dbReference type="SAM" id="Phobius"/>
    </source>
</evidence>
<keyword evidence="15" id="KW-1185">Reference proteome</keyword>
<keyword evidence="12" id="KW-0812">Transmembrane</keyword>
<sequence length="299" mass="33697">MKIGTKVTVSLIIVFIIGILVSGLTLANVLENKAENEVDSKATALMAMNNSVRTYTNDRVQPLLLPKLDTQEEFIPDAIPTYAVRETFEYFRRSPEFASYLYKDAALNPTNLRDKADKFEEAIVNRFRGEPETKSISGFRNMNGTQLYYTARPFQIKNESCLRCHTTLDKAPKSQINTYGTENGYGWKLNEIVAAQIVYVPAQQIFDNANRSFIIVIAVVALVFTTAIGIIHLLLKRTVLKRIKRISTVAEQVSVGNMDASFGKQNKDEIGDLAEAFNRMKYSLEIAMNMLNRKSDENS</sequence>
<name>A0A1Z4LJW4_9CYAN</name>
<feature type="transmembrane region" description="Helical" evidence="12">
    <location>
        <begin position="213"/>
        <end position="235"/>
    </location>
</feature>
<evidence type="ECO:0000256" key="5">
    <source>
        <dbReference type="ARBA" id="ARBA00022553"/>
    </source>
</evidence>
<evidence type="ECO:0000256" key="10">
    <source>
        <dbReference type="ARBA" id="ARBA00023012"/>
    </source>
</evidence>
<keyword evidence="4" id="KW-1003">Cell membrane</keyword>
<evidence type="ECO:0000256" key="4">
    <source>
        <dbReference type="ARBA" id="ARBA00022475"/>
    </source>
</evidence>
<dbReference type="SUPFAM" id="SSF158472">
    <property type="entry name" value="HAMP domain-like"/>
    <property type="match status" value="1"/>
</dbReference>
<dbReference type="Proteomes" id="UP000218418">
    <property type="component" value="Chromosome"/>
</dbReference>
<evidence type="ECO:0000313" key="15">
    <source>
        <dbReference type="Proteomes" id="UP000218418"/>
    </source>
</evidence>
<keyword evidence="7" id="KW-0547">Nucleotide-binding</keyword>
<keyword evidence="6" id="KW-0808">Transferase</keyword>
<dbReference type="Pfam" id="PF11845">
    <property type="entry name" value="Tll0287-like"/>
    <property type="match status" value="1"/>
</dbReference>
<evidence type="ECO:0000256" key="8">
    <source>
        <dbReference type="ARBA" id="ARBA00022777"/>
    </source>
</evidence>
<organism evidence="14 15">
    <name type="scientific">Calothrix parasitica NIES-267</name>
    <dbReference type="NCBI Taxonomy" id="1973488"/>
    <lineage>
        <taxon>Bacteria</taxon>
        <taxon>Bacillati</taxon>
        <taxon>Cyanobacteriota</taxon>
        <taxon>Cyanophyceae</taxon>
        <taxon>Nostocales</taxon>
        <taxon>Calotrichaceae</taxon>
        <taxon>Calothrix</taxon>
    </lineage>
</organism>
<keyword evidence="11 12" id="KW-0472">Membrane</keyword>
<dbReference type="OrthoDB" id="114218at2"/>
<dbReference type="GO" id="GO:0000160">
    <property type="term" value="P:phosphorelay signal transduction system"/>
    <property type="evidence" value="ECO:0007669"/>
    <property type="project" value="UniProtKB-KW"/>
</dbReference>
<accession>A0A1Z4LJW4</accession>
<dbReference type="PANTHER" id="PTHR45528">
    <property type="entry name" value="SENSOR HISTIDINE KINASE CPXA"/>
    <property type="match status" value="1"/>
</dbReference>
<dbReference type="SMART" id="SM00304">
    <property type="entry name" value="HAMP"/>
    <property type="match status" value="1"/>
</dbReference>
<dbReference type="AlphaFoldDB" id="A0A1Z4LJW4"/>
<keyword evidence="5" id="KW-0597">Phosphoprotein</keyword>
<keyword evidence="10" id="KW-0902">Two-component regulatory system</keyword>
<dbReference type="GO" id="GO:0004673">
    <property type="term" value="F:protein histidine kinase activity"/>
    <property type="evidence" value="ECO:0007669"/>
    <property type="project" value="UniProtKB-EC"/>
</dbReference>
<feature type="domain" description="HAMP" evidence="13">
    <location>
        <begin position="237"/>
        <end position="289"/>
    </location>
</feature>
<dbReference type="GO" id="GO:0005886">
    <property type="term" value="C:plasma membrane"/>
    <property type="evidence" value="ECO:0007669"/>
    <property type="project" value="UniProtKB-SubCell"/>
</dbReference>
<protein>
    <recommendedName>
        <fullName evidence="3">histidine kinase</fullName>
        <ecNumber evidence="3">2.7.13.3</ecNumber>
    </recommendedName>
</protein>
<dbReference type="InterPro" id="IPR050398">
    <property type="entry name" value="HssS/ArlS-like"/>
</dbReference>